<reference evidence="2 3" key="1">
    <citation type="submission" date="2019-01" db="EMBL/GenBank/DDBJ databases">
        <title>Draft Genome and Complete Hox-Cluster Characterization of the Sterlet Sturgeon (Acipenser ruthenus).</title>
        <authorList>
            <person name="Wei Q."/>
        </authorList>
    </citation>
    <scope>NUCLEOTIDE SEQUENCE [LARGE SCALE GENOMIC DNA]</scope>
    <source>
        <strain evidence="2">WHYD16114868_AA</strain>
        <tissue evidence="2">Blood</tissue>
    </source>
</reference>
<proteinExistence type="predicted"/>
<protein>
    <submittedName>
        <fullName evidence="2">Uncharacterized protein</fullName>
    </submittedName>
</protein>
<evidence type="ECO:0000313" key="3">
    <source>
        <dbReference type="Proteomes" id="UP000289886"/>
    </source>
</evidence>
<evidence type="ECO:0000313" key="2">
    <source>
        <dbReference type="EMBL" id="RXM91206.1"/>
    </source>
</evidence>
<comment type="caution">
    <text evidence="2">The sequence shown here is derived from an EMBL/GenBank/DDBJ whole genome shotgun (WGS) entry which is preliminary data.</text>
</comment>
<evidence type="ECO:0000256" key="1">
    <source>
        <dbReference type="SAM" id="MobiDB-lite"/>
    </source>
</evidence>
<organism evidence="2 3">
    <name type="scientific">Acipenser ruthenus</name>
    <name type="common">Sterlet sturgeon</name>
    <dbReference type="NCBI Taxonomy" id="7906"/>
    <lineage>
        <taxon>Eukaryota</taxon>
        <taxon>Metazoa</taxon>
        <taxon>Chordata</taxon>
        <taxon>Craniata</taxon>
        <taxon>Vertebrata</taxon>
        <taxon>Euteleostomi</taxon>
        <taxon>Actinopterygii</taxon>
        <taxon>Chondrostei</taxon>
        <taxon>Acipenseriformes</taxon>
        <taxon>Acipenseridae</taxon>
        <taxon>Acipenser</taxon>
    </lineage>
</organism>
<gene>
    <name evidence="2" type="ORF">EOD39_21415</name>
</gene>
<dbReference type="AlphaFoldDB" id="A0A444USU1"/>
<accession>A0A444USU1</accession>
<sequence length="115" mass="12900">MSHITSTGRRLSLNQKHAHYANRRERAFCELSVKTIEAEKLSSQLQHDREFGNYLSRLAHYSSAVAKQAEETHGEVRDTSPGASGGPYVKKTEKDKPLDSSWLSGAPGRRRSTLF</sequence>
<dbReference type="Proteomes" id="UP000289886">
    <property type="component" value="Unassembled WGS sequence"/>
</dbReference>
<name>A0A444USU1_ACIRT</name>
<keyword evidence="3" id="KW-1185">Reference proteome</keyword>
<feature type="region of interest" description="Disordered" evidence="1">
    <location>
        <begin position="65"/>
        <end position="115"/>
    </location>
</feature>
<feature type="compositionally biased region" description="Basic and acidic residues" evidence="1">
    <location>
        <begin position="68"/>
        <end position="78"/>
    </location>
</feature>
<dbReference type="EMBL" id="SCEB01009787">
    <property type="protein sequence ID" value="RXM91206.1"/>
    <property type="molecule type" value="Genomic_DNA"/>
</dbReference>